<keyword evidence="2" id="KW-1133">Transmembrane helix</keyword>
<reference evidence="3 4" key="1">
    <citation type="submission" date="2023-07" db="EMBL/GenBank/DDBJ databases">
        <title>Genomic Encyclopedia of Type Strains, Phase IV (KMG-IV): sequencing the most valuable type-strain genomes for metagenomic binning, comparative biology and taxonomic classification.</title>
        <authorList>
            <person name="Goeker M."/>
        </authorList>
    </citation>
    <scope>NUCLEOTIDE SEQUENCE [LARGE SCALE GENOMIC DNA]</scope>
    <source>
        <strain evidence="3 4">DSM 4006</strain>
    </source>
</reference>
<feature type="compositionally biased region" description="Low complexity" evidence="1">
    <location>
        <begin position="108"/>
        <end position="123"/>
    </location>
</feature>
<proteinExistence type="predicted"/>
<evidence type="ECO:0000256" key="1">
    <source>
        <dbReference type="SAM" id="MobiDB-lite"/>
    </source>
</evidence>
<protein>
    <submittedName>
        <fullName evidence="3">Uncharacterized protein</fullName>
    </submittedName>
</protein>
<accession>A0ABT9XLI4</accession>
<sequence length="342" mass="36796">MTEVRKTIQAWEQEYGIVILDLDGFDTDDPQLYDRLFSRSEFETALASCTVIQRRRAKDGAKAADGEPPAEAPTGANGVNIPNGAGFSQPFVASAAAPVSATAPQSEAATLSAATPAPASVAADRTDPADRTHAPIPPADEPSPRKRRRADPNRQAAQPWQASAASAQRGLKSAWRRRSVRRLLILFTMPTLATLCVRALYRLLGRFVRIAWYWPLLVILIDLFIILLAPVAPIVSGPLYLWYVILNALVHILGWLARAAMALTPWKSAFANLGTQPFLNGVVLSGNRLPLYFTMGAAVASSIVLGTGIGSIAELWQATRRAMQRSHPGAADPTDPSSPDAS</sequence>
<dbReference type="Proteomes" id="UP001232973">
    <property type="component" value="Unassembled WGS sequence"/>
</dbReference>
<keyword evidence="2" id="KW-0812">Transmembrane</keyword>
<keyword evidence="4" id="KW-1185">Reference proteome</keyword>
<comment type="caution">
    <text evidence="3">The sequence shown here is derived from an EMBL/GenBank/DDBJ whole genome shotgun (WGS) entry which is preliminary data.</text>
</comment>
<name>A0ABT9XLI4_9BACL</name>
<feature type="transmembrane region" description="Helical" evidence="2">
    <location>
        <begin position="183"/>
        <end position="204"/>
    </location>
</feature>
<feature type="transmembrane region" description="Helical" evidence="2">
    <location>
        <begin position="210"/>
        <end position="232"/>
    </location>
</feature>
<keyword evidence="2" id="KW-0472">Membrane</keyword>
<feature type="compositionally biased region" description="Low complexity" evidence="1">
    <location>
        <begin position="155"/>
        <end position="165"/>
    </location>
</feature>
<feature type="transmembrane region" description="Helical" evidence="2">
    <location>
        <begin position="291"/>
        <end position="316"/>
    </location>
</feature>
<feature type="region of interest" description="Disordered" evidence="1">
    <location>
        <begin position="108"/>
        <end position="165"/>
    </location>
</feature>
<feature type="region of interest" description="Disordered" evidence="1">
    <location>
        <begin position="59"/>
        <end position="82"/>
    </location>
</feature>
<evidence type="ECO:0000313" key="4">
    <source>
        <dbReference type="Proteomes" id="UP001232973"/>
    </source>
</evidence>
<organism evidence="3 4">
    <name type="scientific">Alicyclobacillus cycloheptanicus</name>
    <dbReference type="NCBI Taxonomy" id="1457"/>
    <lineage>
        <taxon>Bacteria</taxon>
        <taxon>Bacillati</taxon>
        <taxon>Bacillota</taxon>
        <taxon>Bacilli</taxon>
        <taxon>Bacillales</taxon>
        <taxon>Alicyclobacillaceae</taxon>
        <taxon>Alicyclobacillus</taxon>
    </lineage>
</organism>
<gene>
    <name evidence="3" type="ORF">J2S03_003035</name>
</gene>
<dbReference type="EMBL" id="JAUSTP010000033">
    <property type="protein sequence ID" value="MDQ0191166.1"/>
    <property type="molecule type" value="Genomic_DNA"/>
</dbReference>
<evidence type="ECO:0000256" key="2">
    <source>
        <dbReference type="SAM" id="Phobius"/>
    </source>
</evidence>
<feature type="compositionally biased region" description="Basic and acidic residues" evidence="1">
    <location>
        <begin position="124"/>
        <end position="133"/>
    </location>
</feature>
<dbReference type="RefSeq" id="WP_274456795.1">
    <property type="nucleotide sequence ID" value="NZ_CP067097.1"/>
</dbReference>
<feature type="transmembrane region" description="Helical" evidence="2">
    <location>
        <begin position="239"/>
        <end position="257"/>
    </location>
</feature>
<evidence type="ECO:0000313" key="3">
    <source>
        <dbReference type="EMBL" id="MDQ0191166.1"/>
    </source>
</evidence>